<feature type="transmembrane region" description="Helical" evidence="2">
    <location>
        <begin position="296"/>
        <end position="321"/>
    </location>
</feature>
<sequence>MPAPTGPAGLARLAPVVLLLGLPLLVAALRQAACAGTGWEGRAPVWRQCASPLFASLVEDRAGLGLGAWLGGRTTLDVPVVRGLVTSSLASLAPGAGLAQQRWVLVAWTLLAAVLLAGLVLAVGTVRGHPLADPVALALSPVLALAVLLSVDLVPLALAVVAVWAWGRGRPVLAGALGALALLGGLLAAPVLLAMALVPPAGVRDAARRLLVATGVTLLLVVGPVAAVDLGLLLRPVTAWFSDGAAAGSVWFVPTLARHPLGASVVAGFALSGMLVAGWLAVVASRRTPRPPVADVALLALVVVLLTAPALPPAAALWLVPFVALAGVPWRDHLVWAGAEVVHAVALFGWLGAASDPGHGLPAGWYATALALRLVALGRIGWVVWARATWGVVSPRRPGPLAPEPAASWGDPPPAGTLERLPTGHPVDISTGAPGRTAYPPVTERP</sequence>
<reference evidence="3" key="1">
    <citation type="submission" date="2021-02" db="EMBL/GenBank/DDBJ databases">
        <title>Phycicoccus sp. MQZ13P-5T, whole genome shotgun sequence.</title>
        <authorList>
            <person name="Tuo L."/>
        </authorList>
    </citation>
    <scope>NUCLEOTIDE SEQUENCE</scope>
    <source>
        <strain evidence="3">MQZ13P-5</strain>
    </source>
</reference>
<protein>
    <recommendedName>
        <fullName evidence="5">DUF2029 domain-containing protein</fullName>
    </recommendedName>
</protein>
<keyword evidence="2" id="KW-0812">Transmembrane</keyword>
<feature type="transmembrane region" description="Helical" evidence="2">
    <location>
        <begin position="333"/>
        <end position="353"/>
    </location>
</feature>
<feature type="transmembrane region" description="Helical" evidence="2">
    <location>
        <begin position="261"/>
        <end position="284"/>
    </location>
</feature>
<proteinExistence type="predicted"/>
<dbReference type="RefSeq" id="WP_204131761.1">
    <property type="nucleotide sequence ID" value="NZ_JAFDVD010000014.1"/>
</dbReference>
<feature type="transmembrane region" description="Helical" evidence="2">
    <location>
        <begin position="210"/>
        <end position="234"/>
    </location>
</feature>
<organism evidence="3 4">
    <name type="scientific">Phycicoccus sonneratiae</name>
    <dbReference type="NCBI Taxonomy" id="2807628"/>
    <lineage>
        <taxon>Bacteria</taxon>
        <taxon>Bacillati</taxon>
        <taxon>Actinomycetota</taxon>
        <taxon>Actinomycetes</taxon>
        <taxon>Micrococcales</taxon>
        <taxon>Intrasporangiaceae</taxon>
        <taxon>Phycicoccus</taxon>
    </lineage>
</organism>
<dbReference type="EMBL" id="JAFDVD010000014">
    <property type="protein sequence ID" value="MBM6401285.1"/>
    <property type="molecule type" value="Genomic_DNA"/>
</dbReference>
<feature type="transmembrane region" description="Helical" evidence="2">
    <location>
        <begin position="103"/>
        <end position="123"/>
    </location>
</feature>
<evidence type="ECO:0000313" key="3">
    <source>
        <dbReference type="EMBL" id="MBM6401285.1"/>
    </source>
</evidence>
<evidence type="ECO:0000313" key="4">
    <source>
        <dbReference type="Proteomes" id="UP001430172"/>
    </source>
</evidence>
<feature type="transmembrane region" description="Helical" evidence="2">
    <location>
        <begin position="135"/>
        <end position="166"/>
    </location>
</feature>
<accession>A0ABS2CN16</accession>
<comment type="caution">
    <text evidence="3">The sequence shown here is derived from an EMBL/GenBank/DDBJ whole genome shotgun (WGS) entry which is preliminary data.</text>
</comment>
<name>A0ABS2CN16_9MICO</name>
<keyword evidence="2" id="KW-1133">Transmembrane helix</keyword>
<keyword evidence="2" id="KW-0472">Membrane</keyword>
<evidence type="ECO:0000256" key="1">
    <source>
        <dbReference type="SAM" id="MobiDB-lite"/>
    </source>
</evidence>
<keyword evidence="4" id="KW-1185">Reference proteome</keyword>
<gene>
    <name evidence="3" type="ORF">JQN70_12875</name>
</gene>
<evidence type="ECO:0000256" key="2">
    <source>
        <dbReference type="SAM" id="Phobius"/>
    </source>
</evidence>
<dbReference type="Proteomes" id="UP001430172">
    <property type="component" value="Unassembled WGS sequence"/>
</dbReference>
<feature type="transmembrane region" description="Helical" evidence="2">
    <location>
        <begin position="365"/>
        <end position="385"/>
    </location>
</feature>
<feature type="region of interest" description="Disordered" evidence="1">
    <location>
        <begin position="401"/>
        <end position="446"/>
    </location>
</feature>
<evidence type="ECO:0008006" key="5">
    <source>
        <dbReference type="Google" id="ProtNLM"/>
    </source>
</evidence>
<feature type="transmembrane region" description="Helical" evidence="2">
    <location>
        <begin position="172"/>
        <end position="198"/>
    </location>
</feature>